<dbReference type="RefSeq" id="WP_145197593.1">
    <property type="nucleotide sequence ID" value="NZ_CP036434.1"/>
</dbReference>
<dbReference type="EC" id="1.14.13.208" evidence="1"/>
<organism evidence="1 2">
    <name type="scientific">Saltatorellus ferox</name>
    <dbReference type="NCBI Taxonomy" id="2528018"/>
    <lineage>
        <taxon>Bacteria</taxon>
        <taxon>Pseudomonadati</taxon>
        <taxon>Planctomycetota</taxon>
        <taxon>Planctomycetia</taxon>
        <taxon>Planctomycetia incertae sedis</taxon>
        <taxon>Saltatorellus</taxon>
    </lineage>
</organism>
<dbReference type="OrthoDB" id="235973at2"/>
<dbReference type="PANTHER" id="PTHR30458:SF0">
    <property type="entry name" value="1,2-PHENYLACETYL-COA EPOXIDASE, SUBUNIT C"/>
    <property type="match status" value="1"/>
</dbReference>
<dbReference type="GO" id="GO:0016491">
    <property type="term" value="F:oxidoreductase activity"/>
    <property type="evidence" value="ECO:0007669"/>
    <property type="project" value="UniProtKB-KW"/>
</dbReference>
<dbReference type="InterPro" id="IPR052703">
    <property type="entry name" value="Aromatic_CoA_ox/epox"/>
</dbReference>
<gene>
    <name evidence="1" type="primary">boxB</name>
    <name evidence="1" type="ORF">Poly30_24700</name>
</gene>
<accession>A0A518ESB0</accession>
<dbReference type="GO" id="GO:0005829">
    <property type="term" value="C:cytosol"/>
    <property type="evidence" value="ECO:0007669"/>
    <property type="project" value="TreeGrafter"/>
</dbReference>
<dbReference type="Gene3D" id="1.10.620.20">
    <property type="entry name" value="Ribonucleotide Reductase, subunit A"/>
    <property type="match status" value="1"/>
</dbReference>
<dbReference type="Proteomes" id="UP000320390">
    <property type="component" value="Chromosome"/>
</dbReference>
<reference evidence="1 2" key="1">
    <citation type="submission" date="2019-02" db="EMBL/GenBank/DDBJ databases">
        <title>Deep-cultivation of Planctomycetes and their phenomic and genomic characterization uncovers novel biology.</title>
        <authorList>
            <person name="Wiegand S."/>
            <person name="Jogler M."/>
            <person name="Boedeker C."/>
            <person name="Pinto D."/>
            <person name="Vollmers J."/>
            <person name="Rivas-Marin E."/>
            <person name="Kohn T."/>
            <person name="Peeters S.H."/>
            <person name="Heuer A."/>
            <person name="Rast P."/>
            <person name="Oberbeckmann S."/>
            <person name="Bunk B."/>
            <person name="Jeske O."/>
            <person name="Meyerdierks A."/>
            <person name="Storesund J.E."/>
            <person name="Kallscheuer N."/>
            <person name="Luecker S."/>
            <person name="Lage O.M."/>
            <person name="Pohl T."/>
            <person name="Merkel B.J."/>
            <person name="Hornburger P."/>
            <person name="Mueller R.-W."/>
            <person name="Bruemmer F."/>
            <person name="Labrenz M."/>
            <person name="Spormann A.M."/>
            <person name="Op den Camp H."/>
            <person name="Overmann J."/>
            <person name="Amann R."/>
            <person name="Jetten M.S.M."/>
            <person name="Mascher T."/>
            <person name="Medema M.H."/>
            <person name="Devos D.P."/>
            <person name="Kaster A.-K."/>
            <person name="Ovreas L."/>
            <person name="Rohde M."/>
            <person name="Galperin M.Y."/>
            <person name="Jogler C."/>
        </authorList>
    </citation>
    <scope>NUCLEOTIDE SEQUENCE [LARGE SCALE GENOMIC DNA]</scope>
    <source>
        <strain evidence="1 2">Poly30</strain>
    </source>
</reference>
<dbReference type="AlphaFoldDB" id="A0A518ESB0"/>
<dbReference type="SUPFAM" id="SSF47240">
    <property type="entry name" value="Ferritin-like"/>
    <property type="match status" value="1"/>
</dbReference>
<keyword evidence="1" id="KW-0560">Oxidoreductase</keyword>
<dbReference type="InterPro" id="IPR017635">
    <property type="entry name" value="Benzoyl_CoA_Oase_BoxB"/>
</dbReference>
<evidence type="ECO:0000313" key="2">
    <source>
        <dbReference type="Proteomes" id="UP000320390"/>
    </source>
</evidence>
<sequence>MSTIDYSQKIPNNVDLKSDKRLQRALEAWLPDYINWWREMGPTDFNENDVYLRTAVSVDRDGWANFDYVKMPDYRWGIFLTPTEPGGKIGFGDHMGEDVWQSVPGEYRNWLRRLIVTQGDTEPASVEQQRLLGLTAPSLYDMRNLFQVNVEEGRHLWAMVYLLHSSFGKDGREEAAELLERRSGNADHPRILTTFNEPCHDWLSFFCFTMFTDRDGKYQLLSLAESGFEPLARTTRFMLTEEAHHMFVGQTGIARVVRRTCEAMNENPDKTAEEMGVIPLETIQRYINYWASSSLDLFGAEVSSNSANFFGAGIKGRAYEQKNYDEHTALDQGYQLDRWSDGSITTEEVPLRNAMNEVLRDEYIKENEKGIDYWNRECEKAGNDFRFTYPNRRFNRKVGEWSGGFFHPNTGEPMTKEAYEAAALDWLPSQKEADYVKSLMVQVTAPGKFANWIAPPLRGINGQDVDFEYVKL</sequence>
<evidence type="ECO:0000313" key="1">
    <source>
        <dbReference type="EMBL" id="QDV06952.1"/>
    </source>
</evidence>
<proteinExistence type="predicted"/>
<protein>
    <submittedName>
        <fullName evidence="1">Benzoyl-CoA oxygenase component B</fullName>
        <ecNumber evidence="1">1.14.13.208</ecNumber>
    </submittedName>
</protein>
<name>A0A518ESB0_9BACT</name>
<dbReference type="PANTHER" id="PTHR30458">
    <property type="entry name" value="PHENYLACETIC ACID DEGRADATION PROTEIN PAA"/>
    <property type="match status" value="1"/>
</dbReference>
<keyword evidence="2" id="KW-1185">Reference proteome</keyword>
<dbReference type="InterPro" id="IPR009078">
    <property type="entry name" value="Ferritin-like_SF"/>
</dbReference>
<dbReference type="NCBIfam" id="TIGR03225">
    <property type="entry name" value="benzo_boxB"/>
    <property type="match status" value="1"/>
</dbReference>
<dbReference type="EMBL" id="CP036434">
    <property type="protein sequence ID" value="QDV06952.1"/>
    <property type="molecule type" value="Genomic_DNA"/>
</dbReference>
<dbReference type="InterPro" id="IPR012348">
    <property type="entry name" value="RNR-like"/>
</dbReference>
<dbReference type="GO" id="GO:0010124">
    <property type="term" value="P:phenylacetate catabolic process"/>
    <property type="evidence" value="ECO:0007669"/>
    <property type="project" value="TreeGrafter"/>
</dbReference>